<organism evidence="3 4">
    <name type="scientific">Sessilibacter corallicola</name>
    <dbReference type="NCBI Taxonomy" id="2904075"/>
    <lineage>
        <taxon>Bacteria</taxon>
        <taxon>Pseudomonadati</taxon>
        <taxon>Pseudomonadota</taxon>
        <taxon>Gammaproteobacteria</taxon>
        <taxon>Cellvibrionales</taxon>
        <taxon>Cellvibrionaceae</taxon>
        <taxon>Sessilibacter</taxon>
    </lineage>
</organism>
<dbReference type="Pfam" id="PF14321">
    <property type="entry name" value="DUF4382"/>
    <property type="match status" value="1"/>
</dbReference>
<evidence type="ECO:0000256" key="1">
    <source>
        <dbReference type="SAM" id="SignalP"/>
    </source>
</evidence>
<feature type="chain" id="PRO_5047400337" evidence="1">
    <location>
        <begin position="23"/>
        <end position="292"/>
    </location>
</feature>
<dbReference type="PROSITE" id="PS51257">
    <property type="entry name" value="PROKAR_LIPOPROTEIN"/>
    <property type="match status" value="1"/>
</dbReference>
<proteinExistence type="predicted"/>
<accession>A0ABQ0AE94</accession>
<protein>
    <submittedName>
        <fullName evidence="3">DUF4382 domain-containing protein</fullName>
    </submittedName>
</protein>
<sequence>MKTINRTSLAALLIANTYILSACGGGGGGSSDSTANLTLGLTDAPFDEAQSVTVAFDSITLQGPERTVIEFDEPMIIDLLDFQNGERIILLDEQELEPGEYQFIRLGVVEALSSIEVNGEVFDLTIPSGEQSGLQLNRGFTLGVATTSDFTIDFDVRRSVVRQGNGEFRLRPTLRLVDSLAVENVSGVIDENFILDPACNNGDNNDIGNAVYLFEGSDIMPQDLQNNEFDPIASANVIFNVETSEFQYTIGFVPNGEYTVAFTCDAQLDDPSVDDLAAVNFPLVFNVVVPSN</sequence>
<evidence type="ECO:0000313" key="3">
    <source>
        <dbReference type="EMBL" id="GAA6169853.1"/>
    </source>
</evidence>
<evidence type="ECO:0000313" key="4">
    <source>
        <dbReference type="Proteomes" id="UP001465153"/>
    </source>
</evidence>
<keyword evidence="4" id="KW-1185">Reference proteome</keyword>
<name>A0ABQ0AE94_9GAMM</name>
<feature type="domain" description="DUF4382" evidence="2">
    <location>
        <begin position="34"/>
        <end position="172"/>
    </location>
</feature>
<feature type="signal peptide" evidence="1">
    <location>
        <begin position="1"/>
        <end position="22"/>
    </location>
</feature>
<dbReference type="InterPro" id="IPR025491">
    <property type="entry name" value="DUF4382"/>
</dbReference>
<dbReference type="Proteomes" id="UP001465153">
    <property type="component" value="Unassembled WGS sequence"/>
</dbReference>
<comment type="caution">
    <text evidence="3">The sequence shown here is derived from an EMBL/GenBank/DDBJ whole genome shotgun (WGS) entry which is preliminary data.</text>
</comment>
<dbReference type="RefSeq" id="WP_233086993.1">
    <property type="nucleotide sequence ID" value="NZ_BAABWN010000015.1"/>
</dbReference>
<evidence type="ECO:0000259" key="2">
    <source>
        <dbReference type="Pfam" id="PF14321"/>
    </source>
</evidence>
<reference evidence="3 4" key="1">
    <citation type="submission" date="2024-04" db="EMBL/GenBank/DDBJ databases">
        <title>Draft genome sequence of Sessilibacter corallicola NBRC 116591.</title>
        <authorList>
            <person name="Miyakawa T."/>
            <person name="Kusuya Y."/>
            <person name="Miura T."/>
        </authorList>
    </citation>
    <scope>NUCLEOTIDE SEQUENCE [LARGE SCALE GENOMIC DNA]</scope>
    <source>
        <strain evidence="3 4">KU-00831-HH</strain>
    </source>
</reference>
<keyword evidence="1" id="KW-0732">Signal</keyword>
<dbReference type="EMBL" id="BAABWN010000015">
    <property type="protein sequence ID" value="GAA6169853.1"/>
    <property type="molecule type" value="Genomic_DNA"/>
</dbReference>
<gene>
    <name evidence="3" type="ORF">NBRC116591_36640</name>
</gene>